<keyword evidence="4 8" id="KW-0853">WD repeat</keyword>
<feature type="domain" description="U3 small nucleolar RNA-associated protein 15 C-terminal" evidence="9">
    <location>
        <begin position="343"/>
        <end position="489"/>
    </location>
</feature>
<accession>A0A8S4Q261</accession>
<dbReference type="PANTHER" id="PTHR19924">
    <property type="entry name" value="UTP15 U3 SMALL NUCLEOLAR RNA-ASSOCIATED PROTEIN 15 FAMILY MEMBER"/>
    <property type="match status" value="1"/>
</dbReference>
<evidence type="ECO:0000256" key="5">
    <source>
        <dbReference type="ARBA" id="ARBA00022737"/>
    </source>
</evidence>
<evidence type="ECO:0000256" key="2">
    <source>
        <dbReference type="ARBA" id="ARBA00018260"/>
    </source>
</evidence>
<reference evidence="10" key="1">
    <citation type="submission" date="2022-03" db="EMBL/GenBank/DDBJ databases">
        <authorList>
            <person name="Martin C."/>
        </authorList>
    </citation>
    <scope>NUCLEOTIDE SEQUENCE</scope>
</reference>
<dbReference type="PRINTS" id="PR00320">
    <property type="entry name" value="GPROTEINBRPT"/>
</dbReference>
<feature type="repeat" description="WD" evidence="8">
    <location>
        <begin position="245"/>
        <end position="286"/>
    </location>
</feature>
<dbReference type="PANTHER" id="PTHR19924:SF26">
    <property type="entry name" value="U3 SMALL NUCLEOLAR RNA-ASSOCIATED PROTEIN 15 HOMOLOG"/>
    <property type="match status" value="1"/>
</dbReference>
<organism evidence="10 11">
    <name type="scientific">Owenia fusiformis</name>
    <name type="common">Polychaete worm</name>
    <dbReference type="NCBI Taxonomy" id="6347"/>
    <lineage>
        <taxon>Eukaryota</taxon>
        <taxon>Metazoa</taxon>
        <taxon>Spiralia</taxon>
        <taxon>Lophotrochozoa</taxon>
        <taxon>Annelida</taxon>
        <taxon>Polychaeta</taxon>
        <taxon>Sedentaria</taxon>
        <taxon>Canalipalpata</taxon>
        <taxon>Sabellida</taxon>
        <taxon>Oweniida</taxon>
        <taxon>Oweniidae</taxon>
        <taxon>Owenia</taxon>
    </lineage>
</organism>
<evidence type="ECO:0000256" key="8">
    <source>
        <dbReference type="PROSITE-ProRule" id="PRU00221"/>
    </source>
</evidence>
<dbReference type="InterPro" id="IPR020472">
    <property type="entry name" value="WD40_PAC1"/>
</dbReference>
<dbReference type="PROSITE" id="PS50294">
    <property type="entry name" value="WD_REPEATS_REGION"/>
    <property type="match status" value="2"/>
</dbReference>
<dbReference type="Gene3D" id="2.130.10.10">
    <property type="entry name" value="YVTN repeat-like/Quinoprotein amine dehydrogenase"/>
    <property type="match status" value="3"/>
</dbReference>
<comment type="subcellular location">
    <subcellularLocation>
        <location evidence="1">Nucleus</location>
        <location evidence="1">Nucleolus</location>
    </subcellularLocation>
</comment>
<feature type="repeat" description="WD" evidence="8">
    <location>
        <begin position="119"/>
        <end position="160"/>
    </location>
</feature>
<dbReference type="PROSITE" id="PS00678">
    <property type="entry name" value="WD_REPEATS_1"/>
    <property type="match status" value="1"/>
</dbReference>
<dbReference type="InterPro" id="IPR001680">
    <property type="entry name" value="WD40_rpt"/>
</dbReference>
<keyword evidence="5" id="KW-0677">Repeat</keyword>
<gene>
    <name evidence="10" type="ORF">OFUS_LOCUS22066</name>
</gene>
<protein>
    <recommendedName>
        <fullName evidence="2">U3 small nucleolar RNA-associated protein 15 homolog</fullName>
    </recommendedName>
</protein>
<dbReference type="AlphaFoldDB" id="A0A8S4Q261"/>
<dbReference type="SUPFAM" id="SSF50978">
    <property type="entry name" value="WD40 repeat-like"/>
    <property type="match status" value="1"/>
</dbReference>
<dbReference type="InterPro" id="IPR015943">
    <property type="entry name" value="WD40/YVTN_repeat-like_dom_sf"/>
</dbReference>
<dbReference type="GO" id="GO:0005730">
    <property type="term" value="C:nucleolus"/>
    <property type="evidence" value="ECO:0007669"/>
    <property type="project" value="UniProtKB-SubCell"/>
</dbReference>
<name>A0A8S4Q261_OWEFU</name>
<evidence type="ECO:0000256" key="6">
    <source>
        <dbReference type="ARBA" id="ARBA00023242"/>
    </source>
</evidence>
<comment type="caution">
    <text evidence="10">The sequence shown here is derived from an EMBL/GenBank/DDBJ whole genome shotgun (WGS) entry which is preliminary data.</text>
</comment>
<sequence>MATSYKRTSVKHFPQIGEKITRDAVYWKNLEFPVIKKEYGAVTNIDFSPVEPYNFAVTNSSRVQIYNCRSNQAEKTISKFRQVAYCGSFRSDGLLVAAGGDEGMVKLFDVAGKSLLRTFRGHSGPVHVSKFLTGNLQILSGSDDKTVKLWDIPSESEVMSYNEHTDYIRCGAVSQRSKNIVLTGAYDHTVRLFDTRTDSSVLTIDHGAPVESVLMFPSGGLFISAGGTVVKVWDVLAGGRLVANLSNHHKTVTCMCFGSNHQRLFTGSLDRHVKIYDIASYQVVHSMDYPDAILSVGVEPNDKLIAVGMTSGLLSIQHRKPDTAEKVKKHKKSYSYIVKNKTYIPTADAHKVEHKRREKLEPYDKHFKKFNYSKALDAAIDIRVRSKTPEVTISVIQELIRRGGIKPALAGRDEKSICRIIKFIQKFICKSQFTPVLIDVSTMVLELYTDRLGSSVELQQALQRLKETVEMEMSYMKELIETMGTLETLFAAASSPLETPTNTDNTSIDNLHKTMSNSLSVKYETS</sequence>
<evidence type="ECO:0000256" key="1">
    <source>
        <dbReference type="ARBA" id="ARBA00004604"/>
    </source>
</evidence>
<dbReference type="GO" id="GO:0006364">
    <property type="term" value="P:rRNA processing"/>
    <property type="evidence" value="ECO:0007669"/>
    <property type="project" value="UniProtKB-KW"/>
</dbReference>
<dbReference type="InterPro" id="IPR019775">
    <property type="entry name" value="WD40_repeat_CS"/>
</dbReference>
<dbReference type="SMART" id="SM00320">
    <property type="entry name" value="WD40"/>
    <property type="match status" value="7"/>
</dbReference>
<dbReference type="CDD" id="cd00200">
    <property type="entry name" value="WD40"/>
    <property type="match status" value="1"/>
</dbReference>
<keyword evidence="6" id="KW-0539">Nucleus</keyword>
<comment type="function">
    <text evidence="7">Ribosome biogenesis factor. Involved in nucleolar processing of pre-18S ribosomal RNA. Required for optimal pre-ribosomal RNA transcription by RNA polymerase I. Part of the small subunit (SSU) processome, first precursor of the small eukaryotic ribosomal subunit. During the assembly of the SSU processome in the nucleolus, many ribosome biogenesis factors, an RNA chaperone and ribosomal proteins associate with the nascent pre-rRNA and work in concert to generate RNA folding, modifications, rearrangements and cleavage as well as targeted degradation of pre-ribosomal RNA by the RNA exosome.</text>
</comment>
<keyword evidence="11" id="KW-1185">Reference proteome</keyword>
<dbReference type="Proteomes" id="UP000749559">
    <property type="component" value="Unassembled WGS sequence"/>
</dbReference>
<dbReference type="EMBL" id="CAIIXF020000010">
    <property type="protein sequence ID" value="CAH1797851.1"/>
    <property type="molecule type" value="Genomic_DNA"/>
</dbReference>
<dbReference type="GO" id="GO:0045943">
    <property type="term" value="P:positive regulation of transcription by RNA polymerase I"/>
    <property type="evidence" value="ECO:0007669"/>
    <property type="project" value="TreeGrafter"/>
</dbReference>
<dbReference type="Pfam" id="PF09384">
    <property type="entry name" value="UTP15_C"/>
    <property type="match status" value="1"/>
</dbReference>
<evidence type="ECO:0000256" key="3">
    <source>
        <dbReference type="ARBA" id="ARBA00022552"/>
    </source>
</evidence>
<evidence type="ECO:0000313" key="10">
    <source>
        <dbReference type="EMBL" id="CAH1797851.1"/>
    </source>
</evidence>
<proteinExistence type="predicted"/>
<feature type="repeat" description="WD" evidence="8">
    <location>
        <begin position="161"/>
        <end position="203"/>
    </location>
</feature>
<dbReference type="OrthoDB" id="431715at2759"/>
<keyword evidence="3" id="KW-0698">rRNA processing</keyword>
<evidence type="ECO:0000313" key="11">
    <source>
        <dbReference type="Proteomes" id="UP000749559"/>
    </source>
</evidence>
<dbReference type="Pfam" id="PF00400">
    <property type="entry name" value="WD40"/>
    <property type="match status" value="3"/>
</dbReference>
<evidence type="ECO:0000256" key="4">
    <source>
        <dbReference type="ARBA" id="ARBA00022574"/>
    </source>
</evidence>
<dbReference type="InterPro" id="IPR036322">
    <property type="entry name" value="WD40_repeat_dom_sf"/>
</dbReference>
<dbReference type="PROSITE" id="PS50082">
    <property type="entry name" value="WD_REPEATS_2"/>
    <property type="match status" value="3"/>
</dbReference>
<evidence type="ECO:0000256" key="7">
    <source>
        <dbReference type="ARBA" id="ARBA00045437"/>
    </source>
</evidence>
<evidence type="ECO:0000259" key="9">
    <source>
        <dbReference type="Pfam" id="PF09384"/>
    </source>
</evidence>
<dbReference type="InterPro" id="IPR018983">
    <property type="entry name" value="U3_snoRNA-assocProt_15_C"/>
</dbReference>